<protein>
    <submittedName>
        <fullName evidence="1">Uncharacterized protein</fullName>
    </submittedName>
</protein>
<dbReference type="Proteomes" id="UP001642520">
    <property type="component" value="Unassembled WGS sequence"/>
</dbReference>
<sequence>MYDLCPLCLKNGVKKKVKLLQINLHEAVQICEEEKCLWPFGYEDLIFYPRVVGKIWSCYWDDHKATAKFKENAITATKSLICDTPIKFNKDTSKEFIVNSDTRFSADTNIPSNSSIVTDSENVFNNLSVSTSEQPNALLHVKSEDHCFKDDIPKKKINSNASLNNSNLQLIDSNTDSIKIETEHVNSLNKHTEEEIDIEVIKEIPKITSIEKTNIDISTVKIANQISVYQDPKKSVSDINKSVDIIDTKLLNVEKSQNIESIKNNDTTIKSNLSVTKMEIDGLPPIILSFELPVSTTSPQIVTTNVEQIGCTNNNMKSNSPGIKNAFAKRNITSGKQYQKFSFNDLKKKMGSKMTSTDSSSNNSLNLNNDYKKLVSSMSTASALNQLDNSISTLISQEGITCETVNIHSVLEDFLTDDYSVSEDINDEWIHSLLN</sequence>
<gene>
    <name evidence="1" type="ORF">XYLVIOL_LOCUS1340</name>
</gene>
<organism evidence="1 2">
    <name type="scientific">Xylocopa violacea</name>
    <name type="common">Violet carpenter bee</name>
    <name type="synonym">Apis violacea</name>
    <dbReference type="NCBI Taxonomy" id="135666"/>
    <lineage>
        <taxon>Eukaryota</taxon>
        <taxon>Metazoa</taxon>
        <taxon>Ecdysozoa</taxon>
        <taxon>Arthropoda</taxon>
        <taxon>Hexapoda</taxon>
        <taxon>Insecta</taxon>
        <taxon>Pterygota</taxon>
        <taxon>Neoptera</taxon>
        <taxon>Endopterygota</taxon>
        <taxon>Hymenoptera</taxon>
        <taxon>Apocrita</taxon>
        <taxon>Aculeata</taxon>
        <taxon>Apoidea</taxon>
        <taxon>Anthophila</taxon>
        <taxon>Apidae</taxon>
        <taxon>Xylocopa</taxon>
        <taxon>Xylocopa</taxon>
    </lineage>
</organism>
<comment type="caution">
    <text evidence="1">The sequence shown here is derived from an EMBL/GenBank/DDBJ whole genome shotgun (WGS) entry which is preliminary data.</text>
</comment>
<accession>A0ABP1N4N2</accession>
<keyword evidence="2" id="KW-1185">Reference proteome</keyword>
<reference evidence="1 2" key="1">
    <citation type="submission" date="2024-08" db="EMBL/GenBank/DDBJ databases">
        <authorList>
            <person name="Will J Nash"/>
            <person name="Angela Man"/>
            <person name="Seanna McTaggart"/>
            <person name="Kendall Baker"/>
            <person name="Tom Barker"/>
            <person name="Leah Catchpole"/>
            <person name="Alex Durrant"/>
            <person name="Karim Gharbi"/>
            <person name="Naomi Irish"/>
            <person name="Gemy Kaithakottil"/>
            <person name="Debby Ku"/>
            <person name="Aaliyah Providence"/>
            <person name="Felix Shaw"/>
            <person name="David Swarbreck"/>
            <person name="Chris Watkins"/>
            <person name="Ann M. McCartney"/>
            <person name="Giulio Formenti"/>
            <person name="Alice Mouton"/>
            <person name="Noel Vella"/>
            <person name="Bjorn M von Reumont"/>
            <person name="Adriana Vella"/>
            <person name="Wilfried Haerty"/>
        </authorList>
    </citation>
    <scope>NUCLEOTIDE SEQUENCE [LARGE SCALE GENOMIC DNA]</scope>
</reference>
<evidence type="ECO:0000313" key="1">
    <source>
        <dbReference type="EMBL" id="CAL7935003.1"/>
    </source>
</evidence>
<name>A0ABP1N4N2_XYLVO</name>
<proteinExistence type="predicted"/>
<dbReference type="EMBL" id="CAXAJV020001282">
    <property type="protein sequence ID" value="CAL7935003.1"/>
    <property type="molecule type" value="Genomic_DNA"/>
</dbReference>
<evidence type="ECO:0000313" key="2">
    <source>
        <dbReference type="Proteomes" id="UP001642520"/>
    </source>
</evidence>